<sequence length="315" mass="34510">MDDRLLKRAMLSRRPAPAAVSGPHACFSRYRAAKASVVRSRRMRQSSSSASSRRLERRRPMAPPNVSSPTRSPSSPIVMLRVGPQQRLFAAHESILSASPIFAAQCSSQLPSPPPPSHPHITTPSKRIDLPDENAEVLSCVLEYLYKGDYTPRLQHNPTTGAWTLANDTLPTSCTMVPSVASATANLSTCAVIWHHAADGPVLRDTAVYCAALAYKLPSLARLALRKQGLQMGIPCRTILSSARFAYAHTPETESRLRAHYLALTIRCRGTFKRSGTMQVEMEKGGRLFFDLFVAMCNHMVSLQDSTGGTLRGLQ</sequence>
<dbReference type="SUPFAM" id="SSF54695">
    <property type="entry name" value="POZ domain"/>
    <property type="match status" value="1"/>
</dbReference>
<feature type="compositionally biased region" description="Polar residues" evidence="1">
    <location>
        <begin position="65"/>
        <end position="75"/>
    </location>
</feature>
<dbReference type="PANTHER" id="PTHR47843:SF1">
    <property type="entry name" value="BTB DOMAIN-CONTAINING PROTEIN"/>
    <property type="match status" value="1"/>
</dbReference>
<dbReference type="STRING" id="933388.S8APW1"/>
<dbReference type="Gene3D" id="3.30.710.10">
    <property type="entry name" value="Potassium Channel Kv1.1, Chain A"/>
    <property type="match status" value="1"/>
</dbReference>
<dbReference type="PhylomeDB" id="S8APW1"/>
<accession>S8APW1</accession>
<reference evidence="3 4" key="1">
    <citation type="journal article" date="2013" name="PLoS ONE">
        <title>Genomic and secretomic analyses reveal unique features of the lignocellulolytic enzyme system of Penicillium decumbens.</title>
        <authorList>
            <person name="Liu G."/>
            <person name="Zhang L."/>
            <person name="Wei X."/>
            <person name="Zou G."/>
            <person name="Qin Y."/>
            <person name="Ma L."/>
            <person name="Li J."/>
            <person name="Zheng H."/>
            <person name="Wang S."/>
            <person name="Wang C."/>
            <person name="Xun L."/>
            <person name="Zhao G.-P."/>
            <person name="Zhou Z."/>
            <person name="Qu Y."/>
        </authorList>
    </citation>
    <scope>NUCLEOTIDE SEQUENCE [LARGE SCALE GENOMIC DNA]</scope>
    <source>
        <strain evidence="4">114-2 / CGMCC 5302</strain>
    </source>
</reference>
<protein>
    <recommendedName>
        <fullName evidence="2">BTB domain-containing protein</fullName>
    </recommendedName>
</protein>
<gene>
    <name evidence="3" type="ORF">PDE_02918</name>
</gene>
<dbReference type="Proteomes" id="UP000019376">
    <property type="component" value="Unassembled WGS sequence"/>
</dbReference>
<evidence type="ECO:0000259" key="2">
    <source>
        <dbReference type="PROSITE" id="PS50097"/>
    </source>
</evidence>
<organism evidence="3 4">
    <name type="scientific">Penicillium oxalicum (strain 114-2 / CGMCC 5302)</name>
    <name type="common">Penicillium decumbens</name>
    <dbReference type="NCBI Taxonomy" id="933388"/>
    <lineage>
        <taxon>Eukaryota</taxon>
        <taxon>Fungi</taxon>
        <taxon>Dikarya</taxon>
        <taxon>Ascomycota</taxon>
        <taxon>Pezizomycotina</taxon>
        <taxon>Eurotiomycetes</taxon>
        <taxon>Eurotiomycetidae</taxon>
        <taxon>Eurotiales</taxon>
        <taxon>Aspergillaceae</taxon>
        <taxon>Penicillium</taxon>
    </lineage>
</organism>
<dbReference type="OrthoDB" id="45365at2759"/>
<feature type="domain" description="BTB" evidence="2">
    <location>
        <begin position="78"/>
        <end position="154"/>
    </location>
</feature>
<feature type="region of interest" description="Disordered" evidence="1">
    <location>
        <begin position="38"/>
        <end position="77"/>
    </location>
</feature>
<dbReference type="InterPro" id="IPR000210">
    <property type="entry name" value="BTB/POZ_dom"/>
</dbReference>
<dbReference type="AlphaFoldDB" id="S8APW1"/>
<feature type="region of interest" description="Disordered" evidence="1">
    <location>
        <begin position="106"/>
        <end position="127"/>
    </location>
</feature>
<dbReference type="HOGENOM" id="CLU_071111_1_0_1"/>
<keyword evidence="4" id="KW-1185">Reference proteome</keyword>
<dbReference type="CDD" id="cd18186">
    <property type="entry name" value="BTB_POZ_ZBTB_KLHL-like"/>
    <property type="match status" value="1"/>
</dbReference>
<dbReference type="PROSITE" id="PS50097">
    <property type="entry name" value="BTB"/>
    <property type="match status" value="1"/>
</dbReference>
<evidence type="ECO:0000313" key="4">
    <source>
        <dbReference type="Proteomes" id="UP000019376"/>
    </source>
</evidence>
<evidence type="ECO:0000256" key="1">
    <source>
        <dbReference type="SAM" id="MobiDB-lite"/>
    </source>
</evidence>
<dbReference type="InterPro" id="IPR011333">
    <property type="entry name" value="SKP1/BTB/POZ_sf"/>
</dbReference>
<dbReference type="EMBL" id="KB644410">
    <property type="protein sequence ID" value="EPS27973.1"/>
    <property type="molecule type" value="Genomic_DNA"/>
</dbReference>
<evidence type="ECO:0000313" key="3">
    <source>
        <dbReference type="EMBL" id="EPS27973.1"/>
    </source>
</evidence>
<dbReference type="eggNOG" id="ENOG502SHU8">
    <property type="taxonomic scope" value="Eukaryota"/>
</dbReference>
<proteinExistence type="predicted"/>
<name>S8APW1_PENO1</name>
<dbReference type="PANTHER" id="PTHR47843">
    <property type="entry name" value="BTB DOMAIN-CONTAINING PROTEIN-RELATED"/>
    <property type="match status" value="1"/>
</dbReference>